<dbReference type="Proteomes" id="UP001603857">
    <property type="component" value="Unassembled WGS sequence"/>
</dbReference>
<dbReference type="InterPro" id="IPR050905">
    <property type="entry name" value="Plant_NBS-LRR"/>
</dbReference>
<dbReference type="SUPFAM" id="SSF52047">
    <property type="entry name" value="RNI-like"/>
    <property type="match status" value="1"/>
</dbReference>
<dbReference type="EMBL" id="JBGMDY010000009">
    <property type="protein sequence ID" value="KAL2322662.1"/>
    <property type="molecule type" value="Genomic_DNA"/>
</dbReference>
<dbReference type="InterPro" id="IPR057135">
    <property type="entry name" value="At4g27190-like_LRR"/>
</dbReference>
<dbReference type="PANTHER" id="PTHR33463:SF147">
    <property type="entry name" value="NB-ARC DOMAIN-CONTAINING PROTEIN"/>
    <property type="match status" value="1"/>
</dbReference>
<accession>A0ABD1LGJ2</accession>
<feature type="domain" description="Disease resistance protein At4g27190-like leucine-rich repeats" evidence="2">
    <location>
        <begin position="72"/>
        <end position="156"/>
    </location>
</feature>
<reference evidence="3 4" key="1">
    <citation type="submission" date="2024-08" db="EMBL/GenBank/DDBJ databases">
        <title>Insights into the chromosomal genome structure of Flemingia macrophylla.</title>
        <authorList>
            <person name="Ding Y."/>
            <person name="Zhao Y."/>
            <person name="Bi W."/>
            <person name="Wu M."/>
            <person name="Zhao G."/>
            <person name="Gong Y."/>
            <person name="Li W."/>
            <person name="Zhang P."/>
        </authorList>
    </citation>
    <scope>NUCLEOTIDE SEQUENCE [LARGE SCALE GENOMIC DNA]</scope>
    <source>
        <strain evidence="3">DYQJB</strain>
        <tissue evidence="3">Leaf</tissue>
    </source>
</reference>
<sequence length="161" mass="18604">MLKKVVHHDAKEELGITFLALSKVEFKSLSRLEMFYYHYLEFPNLKTLMIEDCPNLIKFTTGFAIANALDTIDDKSFFELNELRLDSCRMLVSIIHSKTLQEFGNLKKLTLTHCGALKTIFHIDGEISNSSELLQQLDELTLTYLPNLTHIINKEFSMLFL</sequence>
<proteinExistence type="predicted"/>
<dbReference type="InterPro" id="IPR032675">
    <property type="entry name" value="LRR_dom_sf"/>
</dbReference>
<dbReference type="Pfam" id="PF23247">
    <property type="entry name" value="LRR_RPS2"/>
    <property type="match status" value="1"/>
</dbReference>
<name>A0ABD1LGJ2_9FABA</name>
<organism evidence="3 4">
    <name type="scientific">Flemingia macrophylla</name>
    <dbReference type="NCBI Taxonomy" id="520843"/>
    <lineage>
        <taxon>Eukaryota</taxon>
        <taxon>Viridiplantae</taxon>
        <taxon>Streptophyta</taxon>
        <taxon>Embryophyta</taxon>
        <taxon>Tracheophyta</taxon>
        <taxon>Spermatophyta</taxon>
        <taxon>Magnoliopsida</taxon>
        <taxon>eudicotyledons</taxon>
        <taxon>Gunneridae</taxon>
        <taxon>Pentapetalae</taxon>
        <taxon>rosids</taxon>
        <taxon>fabids</taxon>
        <taxon>Fabales</taxon>
        <taxon>Fabaceae</taxon>
        <taxon>Papilionoideae</taxon>
        <taxon>50 kb inversion clade</taxon>
        <taxon>NPAAA clade</taxon>
        <taxon>indigoferoid/millettioid clade</taxon>
        <taxon>Phaseoleae</taxon>
        <taxon>Flemingia</taxon>
    </lineage>
</organism>
<evidence type="ECO:0000313" key="4">
    <source>
        <dbReference type="Proteomes" id="UP001603857"/>
    </source>
</evidence>
<comment type="caution">
    <text evidence="3">The sequence shown here is derived from an EMBL/GenBank/DDBJ whole genome shotgun (WGS) entry which is preliminary data.</text>
</comment>
<protein>
    <recommendedName>
        <fullName evidence="2">Disease resistance protein At4g27190-like leucine-rich repeats domain-containing protein</fullName>
    </recommendedName>
</protein>
<evidence type="ECO:0000313" key="3">
    <source>
        <dbReference type="EMBL" id="KAL2322662.1"/>
    </source>
</evidence>
<evidence type="ECO:0000256" key="1">
    <source>
        <dbReference type="ARBA" id="ARBA00022821"/>
    </source>
</evidence>
<keyword evidence="1" id="KW-0611">Plant defense</keyword>
<dbReference type="PANTHER" id="PTHR33463">
    <property type="entry name" value="NB-ARC DOMAIN-CONTAINING PROTEIN-RELATED"/>
    <property type="match status" value="1"/>
</dbReference>
<evidence type="ECO:0000259" key="2">
    <source>
        <dbReference type="Pfam" id="PF23247"/>
    </source>
</evidence>
<keyword evidence="4" id="KW-1185">Reference proteome</keyword>
<gene>
    <name evidence="3" type="ORF">Fmac_027041</name>
</gene>
<dbReference type="Gene3D" id="3.80.10.10">
    <property type="entry name" value="Ribonuclease Inhibitor"/>
    <property type="match status" value="1"/>
</dbReference>
<dbReference type="AlphaFoldDB" id="A0ABD1LGJ2"/>